<dbReference type="Pfam" id="PF13621">
    <property type="entry name" value="Cupin_8"/>
    <property type="match status" value="1"/>
</dbReference>
<keyword evidence="11" id="KW-0539">Nucleus</keyword>
<dbReference type="Proteomes" id="UP000275408">
    <property type="component" value="Unassembled WGS sequence"/>
</dbReference>
<feature type="non-terminal residue" evidence="16">
    <location>
        <position position="1"/>
    </location>
</feature>
<evidence type="ECO:0000256" key="1">
    <source>
        <dbReference type="ARBA" id="ARBA00001954"/>
    </source>
</evidence>
<dbReference type="InterPro" id="IPR041667">
    <property type="entry name" value="Cupin_8"/>
</dbReference>
<dbReference type="PROSITE" id="PS51184">
    <property type="entry name" value="JMJC"/>
    <property type="match status" value="1"/>
</dbReference>
<dbReference type="GO" id="GO:0051864">
    <property type="term" value="F:histone H3K36 demethylase activity"/>
    <property type="evidence" value="ECO:0007669"/>
    <property type="project" value="TreeGrafter"/>
</dbReference>
<keyword evidence="9" id="KW-0090">Biological rhythms</keyword>
<evidence type="ECO:0000256" key="10">
    <source>
        <dbReference type="ARBA" id="ARBA00023163"/>
    </source>
</evidence>
<feature type="domain" description="JmjC" evidence="15">
    <location>
        <begin position="325"/>
        <end position="469"/>
    </location>
</feature>
<dbReference type="Pfam" id="PF24472">
    <property type="entry name" value="ARM_KDM8_N"/>
    <property type="match status" value="1"/>
</dbReference>
<dbReference type="SMART" id="SM00558">
    <property type="entry name" value="JmjC"/>
    <property type="match status" value="1"/>
</dbReference>
<dbReference type="GO" id="GO:0003682">
    <property type="term" value="F:chromatin binding"/>
    <property type="evidence" value="ECO:0007669"/>
    <property type="project" value="UniProtKB-ARBA"/>
</dbReference>
<name>A0A3M6U1X6_POCDA</name>
<dbReference type="SUPFAM" id="SSF51197">
    <property type="entry name" value="Clavaminate synthase-like"/>
    <property type="match status" value="1"/>
</dbReference>
<keyword evidence="5" id="KW-0223">Dioxygenase</keyword>
<dbReference type="GO" id="GO:0048511">
    <property type="term" value="P:rhythmic process"/>
    <property type="evidence" value="ECO:0007669"/>
    <property type="project" value="UniProtKB-KW"/>
</dbReference>
<dbReference type="FunFam" id="2.60.120.650:FF:000019">
    <property type="entry name" value="Bifunctional peptidase and arginyl-hydroxylase JMJD5"/>
    <property type="match status" value="1"/>
</dbReference>
<evidence type="ECO:0000256" key="13">
    <source>
        <dbReference type="ARBA" id="ARBA00049800"/>
    </source>
</evidence>
<keyword evidence="17" id="KW-1185">Reference proteome</keyword>
<dbReference type="STRING" id="46731.A0A3M6U1X6"/>
<reference evidence="16 17" key="1">
    <citation type="journal article" date="2018" name="Sci. Rep.">
        <title>Comparative analysis of the Pocillopora damicornis genome highlights role of immune system in coral evolution.</title>
        <authorList>
            <person name="Cunning R."/>
            <person name="Bay R.A."/>
            <person name="Gillette P."/>
            <person name="Baker A.C."/>
            <person name="Traylor-Knowles N."/>
        </authorList>
    </citation>
    <scope>NUCLEOTIDE SEQUENCE [LARGE SCALE GENOMIC DNA]</scope>
    <source>
        <strain evidence="16">RSMAS</strain>
        <tissue evidence="16">Whole animal</tissue>
    </source>
</reference>
<proteinExistence type="predicted"/>
<evidence type="ECO:0000256" key="4">
    <source>
        <dbReference type="ARBA" id="ARBA00022853"/>
    </source>
</evidence>
<comment type="cofactor">
    <cofactor evidence="1">
        <name>Fe(2+)</name>
        <dbReference type="ChEBI" id="CHEBI:29033"/>
    </cofactor>
</comment>
<dbReference type="EMBL" id="RCHS01002413">
    <property type="protein sequence ID" value="RMX47549.1"/>
    <property type="molecule type" value="Genomic_DNA"/>
</dbReference>
<dbReference type="InterPro" id="IPR003347">
    <property type="entry name" value="JmjC_dom"/>
</dbReference>
<dbReference type="PANTHER" id="PTHR12461:SF106">
    <property type="entry name" value="BIFUNCTIONAL PEPTIDASE AND ARGINYL-HYDROXYLASE JMJD5"/>
    <property type="match status" value="1"/>
</dbReference>
<dbReference type="PANTHER" id="PTHR12461">
    <property type="entry name" value="HYPOXIA-INDUCIBLE FACTOR 1 ALPHA INHIBITOR-RELATED"/>
    <property type="match status" value="1"/>
</dbReference>
<evidence type="ECO:0000256" key="14">
    <source>
        <dbReference type="SAM" id="MobiDB-lite"/>
    </source>
</evidence>
<dbReference type="AlphaFoldDB" id="A0A3M6U1X6"/>
<feature type="region of interest" description="Disordered" evidence="14">
    <location>
        <begin position="187"/>
        <end position="211"/>
    </location>
</feature>
<keyword evidence="4" id="KW-0156">Chromatin regulator</keyword>
<dbReference type="GO" id="GO:0010468">
    <property type="term" value="P:regulation of gene expression"/>
    <property type="evidence" value="ECO:0007669"/>
    <property type="project" value="UniProtKB-ARBA"/>
</dbReference>
<evidence type="ECO:0000256" key="2">
    <source>
        <dbReference type="ARBA" id="ARBA00004123"/>
    </source>
</evidence>
<comment type="subcellular location">
    <subcellularLocation>
        <location evidence="2">Nucleus</location>
    </subcellularLocation>
</comment>
<evidence type="ECO:0000256" key="12">
    <source>
        <dbReference type="ARBA" id="ARBA00023306"/>
    </source>
</evidence>
<dbReference type="Gene3D" id="2.60.120.650">
    <property type="entry name" value="Cupin"/>
    <property type="match status" value="1"/>
</dbReference>
<dbReference type="GO" id="GO:0046872">
    <property type="term" value="F:metal ion binding"/>
    <property type="evidence" value="ECO:0007669"/>
    <property type="project" value="UniProtKB-KW"/>
</dbReference>
<keyword evidence="7" id="KW-0408">Iron</keyword>
<keyword evidence="12" id="KW-0131">Cell cycle</keyword>
<dbReference type="InterPro" id="IPR056520">
    <property type="entry name" value="ARM_KDM8_N"/>
</dbReference>
<comment type="caution">
    <text evidence="16">The sequence shown here is derived from an EMBL/GenBank/DDBJ whole genome shotgun (WGS) entry which is preliminary data.</text>
</comment>
<evidence type="ECO:0000313" key="17">
    <source>
        <dbReference type="Proteomes" id="UP000275408"/>
    </source>
</evidence>
<evidence type="ECO:0000256" key="6">
    <source>
        <dbReference type="ARBA" id="ARBA00023002"/>
    </source>
</evidence>
<evidence type="ECO:0000256" key="7">
    <source>
        <dbReference type="ARBA" id="ARBA00023004"/>
    </source>
</evidence>
<evidence type="ECO:0000313" key="16">
    <source>
        <dbReference type="EMBL" id="RMX47549.1"/>
    </source>
</evidence>
<dbReference type="GO" id="GO:0031648">
    <property type="term" value="P:protein destabilization"/>
    <property type="evidence" value="ECO:0007669"/>
    <property type="project" value="UniProtKB-ARBA"/>
</dbReference>
<evidence type="ECO:0000256" key="5">
    <source>
        <dbReference type="ARBA" id="ARBA00022964"/>
    </source>
</evidence>
<evidence type="ECO:0000256" key="3">
    <source>
        <dbReference type="ARBA" id="ARBA00022723"/>
    </source>
</evidence>
<evidence type="ECO:0000256" key="9">
    <source>
        <dbReference type="ARBA" id="ARBA00023108"/>
    </source>
</evidence>
<keyword evidence="6" id="KW-0560">Oxidoreductase</keyword>
<evidence type="ECO:0000256" key="8">
    <source>
        <dbReference type="ARBA" id="ARBA00023015"/>
    </source>
</evidence>
<sequence>ANMSDFPAGTNSAVSVLQVLLPSVQDAKDLKLAHNLCQLSKFGGDPVLFLLTQGIHEFFCGNLDSCLSSCQSVIDICWEKCNTGHWRDVNVIWRETYSYASLFKALCLDGVGRQIEAMKTCDMGLLLGAPILDNILTRLATEFQKNVKSSSITDQDTADSTLGCYESKIHSKGEETNFSAVVRSKEKKRLRDDSMNLQPESSGDEQLSTSINSTKRRKGVANLPIIDKNYELSHVCCPSIEAFLTNHMQKDKPVILEGVMDHWPARTNHQWSIDYLKNIAGYRTVPVELGSRYTDDTWTQKLMSIGDFIDNYINPIENGQESEIAYLAQHQLFDQIPELRRDIITPDYCYIGESDNEVIINAWFGPKGTISPMHHDPYHNLLAQVVGEKYIRLYSKSETGKLYPHKSTLLNNTSQVDVEVPDLVKFPEFSSAVYQECILKEGQMLYIPPYYWHYVRSLSLSFSVSFWWS</sequence>
<gene>
    <name evidence="16" type="ORF">pdam_00019077</name>
</gene>
<evidence type="ECO:0000256" key="11">
    <source>
        <dbReference type="ARBA" id="ARBA00023242"/>
    </source>
</evidence>
<keyword evidence="8" id="KW-0805">Transcription regulation</keyword>
<dbReference type="GO" id="GO:0005634">
    <property type="term" value="C:nucleus"/>
    <property type="evidence" value="ECO:0007669"/>
    <property type="project" value="UniProtKB-SubCell"/>
</dbReference>
<keyword evidence="10" id="KW-0804">Transcription</keyword>
<keyword evidence="3" id="KW-0479">Metal-binding</keyword>
<protein>
    <recommendedName>
        <fullName evidence="13">JmjC domain-containing protein 5</fullName>
    </recommendedName>
</protein>
<accession>A0A3M6U1X6</accession>
<organism evidence="16 17">
    <name type="scientific">Pocillopora damicornis</name>
    <name type="common">Cauliflower coral</name>
    <name type="synonym">Millepora damicornis</name>
    <dbReference type="NCBI Taxonomy" id="46731"/>
    <lineage>
        <taxon>Eukaryota</taxon>
        <taxon>Metazoa</taxon>
        <taxon>Cnidaria</taxon>
        <taxon>Anthozoa</taxon>
        <taxon>Hexacorallia</taxon>
        <taxon>Scleractinia</taxon>
        <taxon>Astrocoeniina</taxon>
        <taxon>Pocilloporidae</taxon>
        <taxon>Pocillopora</taxon>
    </lineage>
</organism>
<dbReference type="OrthoDB" id="47172at2759"/>
<evidence type="ECO:0000259" key="15">
    <source>
        <dbReference type="PROSITE" id="PS51184"/>
    </source>
</evidence>
<feature type="compositionally biased region" description="Polar residues" evidence="14">
    <location>
        <begin position="195"/>
        <end position="211"/>
    </location>
</feature>